<reference evidence="1 2" key="1">
    <citation type="submission" date="2024-09" db="EMBL/GenBank/DDBJ databases">
        <authorList>
            <person name="Sun Q."/>
            <person name="Mori K."/>
        </authorList>
    </citation>
    <scope>NUCLEOTIDE SEQUENCE [LARGE SCALE GENOMIC DNA]</scope>
    <source>
        <strain evidence="1 2">JCM 11201</strain>
    </source>
</reference>
<organism evidence="1 2">
    <name type="scientific">Ectobacillus funiculus</name>
    <dbReference type="NCBI Taxonomy" id="137993"/>
    <lineage>
        <taxon>Bacteria</taxon>
        <taxon>Bacillati</taxon>
        <taxon>Bacillota</taxon>
        <taxon>Bacilli</taxon>
        <taxon>Bacillales</taxon>
        <taxon>Bacillaceae</taxon>
        <taxon>Ectobacillus</taxon>
    </lineage>
</organism>
<proteinExistence type="predicted"/>
<dbReference type="RefSeq" id="WP_379952568.1">
    <property type="nucleotide sequence ID" value="NZ_JBHMAF010000200.1"/>
</dbReference>
<protein>
    <submittedName>
        <fullName evidence="1">Cytochrome C oxidase subunit III</fullName>
    </submittedName>
</protein>
<accession>A0ABV5WRM5</accession>
<dbReference type="Proteomes" id="UP001589609">
    <property type="component" value="Unassembled WGS sequence"/>
</dbReference>
<keyword evidence="2" id="KW-1185">Reference proteome</keyword>
<dbReference type="EMBL" id="JBHMAF010000200">
    <property type="protein sequence ID" value="MFB9762696.1"/>
    <property type="molecule type" value="Genomic_DNA"/>
</dbReference>
<evidence type="ECO:0000313" key="1">
    <source>
        <dbReference type="EMBL" id="MFB9762696.1"/>
    </source>
</evidence>
<name>A0ABV5WRM5_9BACI</name>
<gene>
    <name evidence="1" type="ORF">ACFFMS_31210</name>
</gene>
<evidence type="ECO:0000313" key="2">
    <source>
        <dbReference type="Proteomes" id="UP001589609"/>
    </source>
</evidence>
<comment type="caution">
    <text evidence="1">The sequence shown here is derived from an EMBL/GenBank/DDBJ whole genome shotgun (WGS) entry which is preliminary data.</text>
</comment>
<sequence length="56" mass="6539">MNDRPVNPYALSQWEYYQMQKAMEQKGFVQKKGCGCSNKKKNVQDGQQNQQNQQGQ</sequence>